<evidence type="ECO:0000256" key="1">
    <source>
        <dbReference type="ARBA" id="ARBA00008889"/>
    </source>
</evidence>
<dbReference type="OrthoDB" id="360689at2759"/>
<evidence type="ECO:0008006" key="6">
    <source>
        <dbReference type="Google" id="ProtNLM"/>
    </source>
</evidence>
<dbReference type="EMBL" id="JAEPRA010000004">
    <property type="protein sequence ID" value="KAG2186456.1"/>
    <property type="molecule type" value="Genomic_DNA"/>
</dbReference>
<dbReference type="InterPro" id="IPR043141">
    <property type="entry name" value="Ribosomal_uL10-like_sf"/>
</dbReference>
<evidence type="ECO:0000313" key="4">
    <source>
        <dbReference type="EMBL" id="KAG2186456.1"/>
    </source>
</evidence>
<sequence>TRAIRSTPSFTPIRSTLASTQRTCKDSLKTLVDQHYTPTNSITLSPTSLDATTASASAKAHPPRRTFLHNKYKTILADNRIALIMQFNNLNVKELTALRQELNQLGSSTTLTVVRSGIFASVLRETRFANLDPLVMGPTCVLHTNGSDAEHPTLIRDIVALLNKNKKLMVIGGKVDETLLNFEGVEKVSSIAGISSLQSELLGVLQSPARQVLSILDRRPQELVMALDQHAKNLGGDSEPSK</sequence>
<dbReference type="Pfam" id="PF00466">
    <property type="entry name" value="Ribosomal_L10"/>
    <property type="match status" value="1"/>
</dbReference>
<comment type="caution">
    <text evidence="4">The sequence shown here is derived from an EMBL/GenBank/DDBJ whole genome shotgun (WGS) entry which is preliminary data.</text>
</comment>
<dbReference type="CDD" id="cd05797">
    <property type="entry name" value="Ribosomal_L10"/>
    <property type="match status" value="1"/>
</dbReference>
<keyword evidence="3" id="KW-0687">Ribonucleoprotein</keyword>
<dbReference type="GO" id="GO:0005840">
    <property type="term" value="C:ribosome"/>
    <property type="evidence" value="ECO:0007669"/>
    <property type="project" value="UniProtKB-KW"/>
</dbReference>
<dbReference type="GO" id="GO:1990904">
    <property type="term" value="C:ribonucleoprotein complex"/>
    <property type="evidence" value="ECO:0007669"/>
    <property type="project" value="UniProtKB-KW"/>
</dbReference>
<dbReference type="Proteomes" id="UP000612746">
    <property type="component" value="Unassembled WGS sequence"/>
</dbReference>
<dbReference type="InterPro" id="IPR001790">
    <property type="entry name" value="Ribosomal_uL10"/>
</dbReference>
<reference evidence="4" key="1">
    <citation type="submission" date="2020-12" db="EMBL/GenBank/DDBJ databases">
        <title>Metabolic potential, ecology and presence of endohyphal bacteria is reflected in genomic diversity of Mucoromycotina.</title>
        <authorList>
            <person name="Muszewska A."/>
            <person name="Okrasinska A."/>
            <person name="Steczkiewicz K."/>
            <person name="Drgas O."/>
            <person name="Orlowska M."/>
            <person name="Perlinska-Lenart U."/>
            <person name="Aleksandrzak-Piekarczyk T."/>
            <person name="Szatraj K."/>
            <person name="Zielenkiewicz U."/>
            <person name="Pilsyk S."/>
            <person name="Malc E."/>
            <person name="Mieczkowski P."/>
            <person name="Kruszewska J.S."/>
            <person name="Biernat P."/>
            <person name="Pawlowska J."/>
        </authorList>
    </citation>
    <scope>NUCLEOTIDE SEQUENCE</scope>
    <source>
        <strain evidence="4">WA0000051536</strain>
    </source>
</reference>
<accession>A0A8H7UHV8</accession>
<keyword evidence="5" id="KW-1185">Reference proteome</keyword>
<feature type="non-terminal residue" evidence="4">
    <location>
        <position position="1"/>
    </location>
</feature>
<proteinExistence type="inferred from homology"/>
<gene>
    <name evidence="4" type="ORF">INT44_002678</name>
</gene>
<dbReference type="SUPFAM" id="SSF160369">
    <property type="entry name" value="Ribosomal protein L10-like"/>
    <property type="match status" value="1"/>
</dbReference>
<evidence type="ECO:0000313" key="5">
    <source>
        <dbReference type="Proteomes" id="UP000612746"/>
    </source>
</evidence>
<keyword evidence="2" id="KW-0689">Ribosomal protein</keyword>
<comment type="similarity">
    <text evidence="1">Belongs to the universal ribosomal protein uL10 family.</text>
</comment>
<evidence type="ECO:0000256" key="2">
    <source>
        <dbReference type="ARBA" id="ARBA00022980"/>
    </source>
</evidence>
<dbReference type="AlphaFoldDB" id="A0A8H7UHV8"/>
<evidence type="ECO:0000256" key="3">
    <source>
        <dbReference type="ARBA" id="ARBA00023274"/>
    </source>
</evidence>
<dbReference type="Gene3D" id="3.30.70.1730">
    <property type="match status" value="1"/>
</dbReference>
<name>A0A8H7UHV8_9FUNG</name>
<protein>
    <recommendedName>
        <fullName evidence="6">50S ribosomal protein L10</fullName>
    </recommendedName>
</protein>
<organism evidence="4 5">
    <name type="scientific">Umbelopsis vinacea</name>
    <dbReference type="NCBI Taxonomy" id="44442"/>
    <lineage>
        <taxon>Eukaryota</taxon>
        <taxon>Fungi</taxon>
        <taxon>Fungi incertae sedis</taxon>
        <taxon>Mucoromycota</taxon>
        <taxon>Mucoromycotina</taxon>
        <taxon>Umbelopsidomycetes</taxon>
        <taxon>Umbelopsidales</taxon>
        <taxon>Umbelopsidaceae</taxon>
        <taxon>Umbelopsis</taxon>
    </lineage>
</organism>
<dbReference type="PANTHER" id="PTHR11560">
    <property type="entry name" value="39S RIBOSOMAL PROTEIN L10, MITOCHONDRIAL"/>
    <property type="match status" value="1"/>
</dbReference>
<dbReference type="InterPro" id="IPR047865">
    <property type="entry name" value="Ribosomal_uL10_bac_type"/>
</dbReference>